<dbReference type="PANTHER" id="PTHR12049">
    <property type="entry name" value="PROTEIN ARGININE METHYLTRANSFERASE NDUFAF7, MITOCHONDRIAL"/>
    <property type="match status" value="1"/>
</dbReference>
<comment type="catalytic activity">
    <reaction evidence="6 7">
        <text>L-arginyl-[protein] + 2 S-adenosyl-L-methionine = N(omega),N(omega)'-dimethyl-L-arginyl-[protein] + 2 S-adenosyl-L-homocysteine + 2 H(+)</text>
        <dbReference type="Rhea" id="RHEA:48108"/>
        <dbReference type="Rhea" id="RHEA-COMP:10532"/>
        <dbReference type="Rhea" id="RHEA-COMP:11992"/>
        <dbReference type="ChEBI" id="CHEBI:15378"/>
        <dbReference type="ChEBI" id="CHEBI:29965"/>
        <dbReference type="ChEBI" id="CHEBI:57856"/>
        <dbReference type="ChEBI" id="CHEBI:59789"/>
        <dbReference type="ChEBI" id="CHEBI:88221"/>
        <dbReference type="EC" id="2.1.1.320"/>
    </reaction>
</comment>
<proteinExistence type="inferred from homology"/>
<name>A0A267GHG8_9PLAT</name>
<keyword evidence="10" id="KW-1185">Reference proteome</keyword>
<protein>
    <recommendedName>
        <fullName evidence="7">Protein arginine methyltransferase NDUFAF7</fullName>
        <ecNumber evidence="7">2.1.1.320</ecNumber>
    </recommendedName>
</protein>
<dbReference type="GO" id="GO:0035243">
    <property type="term" value="F:protein-arginine omega-N symmetric methyltransferase activity"/>
    <property type="evidence" value="ECO:0007669"/>
    <property type="project" value="UniProtKB-EC"/>
</dbReference>
<evidence type="ECO:0000256" key="6">
    <source>
        <dbReference type="ARBA" id="ARBA00048612"/>
    </source>
</evidence>
<comment type="caution">
    <text evidence="9">The sequence shown here is derived from an EMBL/GenBank/DDBJ whole genome shotgun (WGS) entry which is preliminary data.</text>
</comment>
<keyword evidence="3 7" id="KW-0489">Methyltransferase</keyword>
<dbReference type="EC" id="2.1.1.320" evidence="7"/>
<sequence length="419" mass="46146">AKLQKMLGVIRELIKSKGPITVAEYFKLALTHPEHGYYMNKDVFGVKGDFTTSPEISQMFGELIAVWIANEHAESRDPRPLHLVELGPGRGTLASDVTRVATKLPQLRSALSGRLFLLEVSPAMRAIQRRVLLSGRPSDALNSDDTTESSSPTSVNNDNWREFETANGFRASWLDSLEQLSSQADGPCCFLAHEFLDALPVHKLERLPSGEWREVLIDVCSNAGLKYRLSDSPPPSDLLACIRSNETRRHIEVSPMSGDFVDQLARHVTSQGAGFALLADYGYDVANPDELKTDTLRGFRKHRVRDPLLDPGESDLTADVDFDYLKRRIARLGLPGLAVFGPSPQRAFLLQMGIAARLSALMSSSSASSETRRNHLSAARTLLESMGQRFKFLCISGSPGRLLPGCQAPPGFLPETKFT</sequence>
<evidence type="ECO:0000256" key="2">
    <source>
        <dbReference type="ARBA" id="ARBA00005891"/>
    </source>
</evidence>
<evidence type="ECO:0000256" key="5">
    <source>
        <dbReference type="ARBA" id="ARBA00023128"/>
    </source>
</evidence>
<dbReference type="SUPFAM" id="SSF53335">
    <property type="entry name" value="S-adenosyl-L-methionine-dependent methyltransferases"/>
    <property type="match status" value="1"/>
</dbReference>
<dbReference type="InterPro" id="IPR003788">
    <property type="entry name" value="NDUFAF7"/>
</dbReference>
<evidence type="ECO:0000256" key="4">
    <source>
        <dbReference type="ARBA" id="ARBA00022679"/>
    </source>
</evidence>
<dbReference type="GO" id="GO:0005739">
    <property type="term" value="C:mitochondrion"/>
    <property type="evidence" value="ECO:0007669"/>
    <property type="project" value="UniProtKB-SubCell"/>
</dbReference>
<evidence type="ECO:0000313" key="9">
    <source>
        <dbReference type="EMBL" id="PAA85490.1"/>
    </source>
</evidence>
<feature type="region of interest" description="Disordered" evidence="8">
    <location>
        <begin position="138"/>
        <end position="159"/>
    </location>
</feature>
<dbReference type="EMBL" id="NIVC01000323">
    <property type="protein sequence ID" value="PAA85490.1"/>
    <property type="molecule type" value="Genomic_DNA"/>
</dbReference>
<comment type="subcellular location">
    <subcellularLocation>
        <location evidence="1 7">Mitochondrion</location>
    </subcellularLocation>
</comment>
<comment type="similarity">
    <text evidence="2 7">Belongs to the NDUFAF7 family.</text>
</comment>
<reference evidence="9 10" key="1">
    <citation type="submission" date="2017-06" db="EMBL/GenBank/DDBJ databases">
        <title>A platform for efficient transgenesis in Macrostomum lignano, a flatworm model organism for stem cell research.</title>
        <authorList>
            <person name="Berezikov E."/>
        </authorList>
    </citation>
    <scope>NUCLEOTIDE SEQUENCE [LARGE SCALE GENOMIC DNA]</scope>
    <source>
        <strain evidence="9">DV1</strain>
        <tissue evidence="9">Whole organism</tissue>
    </source>
</reference>
<dbReference type="GO" id="GO:0032259">
    <property type="term" value="P:methylation"/>
    <property type="evidence" value="ECO:0007669"/>
    <property type="project" value="UniProtKB-KW"/>
</dbReference>
<evidence type="ECO:0000256" key="7">
    <source>
        <dbReference type="RuleBase" id="RU364114"/>
    </source>
</evidence>
<organism evidence="9 10">
    <name type="scientific">Macrostomum lignano</name>
    <dbReference type="NCBI Taxonomy" id="282301"/>
    <lineage>
        <taxon>Eukaryota</taxon>
        <taxon>Metazoa</taxon>
        <taxon>Spiralia</taxon>
        <taxon>Lophotrochozoa</taxon>
        <taxon>Platyhelminthes</taxon>
        <taxon>Rhabditophora</taxon>
        <taxon>Macrostomorpha</taxon>
        <taxon>Macrostomida</taxon>
        <taxon>Macrostomidae</taxon>
        <taxon>Macrostomum</taxon>
    </lineage>
</organism>
<dbReference type="Pfam" id="PF02636">
    <property type="entry name" value="Methyltransf_28"/>
    <property type="match status" value="1"/>
</dbReference>
<comment type="function">
    <text evidence="7">Arginine methyltransferase involved in the assembly or stability of mitochondrial NADH:ubiquinone oxidoreductase complex (complex I).</text>
</comment>
<evidence type="ECO:0000313" key="10">
    <source>
        <dbReference type="Proteomes" id="UP000215902"/>
    </source>
</evidence>
<keyword evidence="5 7" id="KW-0496">Mitochondrion</keyword>
<evidence type="ECO:0000256" key="8">
    <source>
        <dbReference type="SAM" id="MobiDB-lite"/>
    </source>
</evidence>
<evidence type="ECO:0000256" key="3">
    <source>
        <dbReference type="ARBA" id="ARBA00022603"/>
    </source>
</evidence>
<feature type="non-terminal residue" evidence="9">
    <location>
        <position position="1"/>
    </location>
</feature>
<dbReference type="AlphaFoldDB" id="A0A267GHG8"/>
<gene>
    <name evidence="9" type="ORF">BOX15_Mlig021057g2</name>
</gene>
<accession>A0A267GHG8</accession>
<dbReference type="OrthoDB" id="438553at2759"/>
<dbReference type="Gene3D" id="3.40.50.12710">
    <property type="match status" value="1"/>
</dbReference>
<dbReference type="InterPro" id="IPR038375">
    <property type="entry name" value="NDUFAF7_sf"/>
</dbReference>
<dbReference type="InterPro" id="IPR029063">
    <property type="entry name" value="SAM-dependent_MTases_sf"/>
</dbReference>
<dbReference type="PANTHER" id="PTHR12049:SF7">
    <property type="entry name" value="PROTEIN ARGININE METHYLTRANSFERASE NDUFAF7, MITOCHONDRIAL"/>
    <property type="match status" value="1"/>
</dbReference>
<keyword evidence="4 7" id="KW-0808">Transferase</keyword>
<dbReference type="Proteomes" id="UP000215902">
    <property type="component" value="Unassembled WGS sequence"/>
</dbReference>
<dbReference type="STRING" id="282301.A0A267GHG8"/>
<evidence type="ECO:0000256" key="1">
    <source>
        <dbReference type="ARBA" id="ARBA00004173"/>
    </source>
</evidence>
<dbReference type="GO" id="GO:0032981">
    <property type="term" value="P:mitochondrial respiratory chain complex I assembly"/>
    <property type="evidence" value="ECO:0007669"/>
    <property type="project" value="TreeGrafter"/>
</dbReference>